<comment type="caution">
    <text evidence="1">The sequence shown here is derived from an EMBL/GenBank/DDBJ whole genome shotgun (WGS) entry which is preliminary data.</text>
</comment>
<evidence type="ECO:0000313" key="1">
    <source>
        <dbReference type="EMBL" id="KAA6309239.1"/>
    </source>
</evidence>
<dbReference type="Gene3D" id="2.60.40.1120">
    <property type="entry name" value="Carboxypeptidase-like, regulatory domain"/>
    <property type="match status" value="1"/>
</dbReference>
<dbReference type="Pfam" id="PF13620">
    <property type="entry name" value="CarboxypepD_reg"/>
    <property type="match status" value="1"/>
</dbReference>
<name>A0A5J4PL33_9ZZZZ</name>
<dbReference type="SUPFAM" id="SSF49452">
    <property type="entry name" value="Starch-binding domain-like"/>
    <property type="match status" value="1"/>
</dbReference>
<dbReference type="AlphaFoldDB" id="A0A5J4PL33"/>
<protein>
    <recommendedName>
        <fullName evidence="2">TonB-dependent receptor SusC</fullName>
    </recommendedName>
</protein>
<proteinExistence type="predicted"/>
<dbReference type="InterPro" id="IPR013784">
    <property type="entry name" value="Carb-bd-like_fold"/>
</dbReference>
<evidence type="ECO:0008006" key="2">
    <source>
        <dbReference type="Google" id="ProtNLM"/>
    </source>
</evidence>
<feature type="non-terminal residue" evidence="1">
    <location>
        <position position="139"/>
    </location>
</feature>
<sequence length="139" mass="15691">MNKCFYLLLTYMCLVGSAYATPVPRIRGKIVEAGSNRPINYADIFLLSGKNETLVYQSLPENDGSFTIMDVRDGNYTLYIRLVGFDVYTRPNIVLNVSTSVLDLGTIEMKALETELAEVEVVARKKQIIYRLDKKVIEA</sequence>
<dbReference type="EMBL" id="SNRY01008047">
    <property type="protein sequence ID" value="KAA6309239.1"/>
    <property type="molecule type" value="Genomic_DNA"/>
</dbReference>
<gene>
    <name evidence="1" type="ORF">EZS27_039230</name>
</gene>
<reference evidence="1" key="1">
    <citation type="submission" date="2019-03" db="EMBL/GenBank/DDBJ databases">
        <title>Single cell metagenomics reveals metabolic interactions within the superorganism composed of flagellate Streblomastix strix and complex community of Bacteroidetes bacteria on its surface.</title>
        <authorList>
            <person name="Treitli S.C."/>
            <person name="Kolisko M."/>
            <person name="Husnik F."/>
            <person name="Keeling P."/>
            <person name="Hampl V."/>
        </authorList>
    </citation>
    <scope>NUCLEOTIDE SEQUENCE</scope>
    <source>
        <strain evidence="1">STM</strain>
    </source>
</reference>
<organism evidence="1">
    <name type="scientific">termite gut metagenome</name>
    <dbReference type="NCBI Taxonomy" id="433724"/>
    <lineage>
        <taxon>unclassified sequences</taxon>
        <taxon>metagenomes</taxon>
        <taxon>organismal metagenomes</taxon>
    </lineage>
</organism>
<accession>A0A5J4PL33</accession>
<dbReference type="GO" id="GO:0030246">
    <property type="term" value="F:carbohydrate binding"/>
    <property type="evidence" value="ECO:0007669"/>
    <property type="project" value="InterPro"/>
</dbReference>